<feature type="region of interest" description="Disordered" evidence="1">
    <location>
        <begin position="1"/>
        <end position="413"/>
    </location>
</feature>
<evidence type="ECO:0000313" key="2">
    <source>
        <dbReference type="EMBL" id="RKO87622.1"/>
    </source>
</evidence>
<feature type="compositionally biased region" description="Low complexity" evidence="1">
    <location>
        <begin position="441"/>
        <end position="457"/>
    </location>
</feature>
<sequence length="536" mass="59999">MSMPQPKTAHSPRRQEGRRNLTPRTFYSEMGAGKRSLSPQNQIQQQQSRPQARARKNRIVRRANLRRRRAPLQARKDDAAPYAQKDGAAARRERKKIRSRTHDCTVHKDRESRLSPKERRDREARAYAERVEEQRRDAEKADKASKREQALQALRAKEKDRREKEDKDQAEKEKLKEEKVAKEIAEKARLSAGEGREEDRHEGQADPPRAGKGADGGECSPNKEKARKAERTRMEKERTEKVQQEKDKDRAENARLEEERAEKSEREKAQRETAQRENETDRNLGNERATKAMIADVAPKKADKEKMDKEHAQDRDSGDSWYARQKDQARDPERTSQDNTHRSDTVRSSRAGPPDARSTVARPHSRSLREKVDQGRGPQVVTGLGCDLVIGGTESGTETGSEIVTGEDGTWIGIDDGRAQLVDANDRRPLQEAAIARSTIARASPASASPTLTSASTNGRAPSAAAARYNRPTSDNGVGVSEQTPAAPPKRKTQLKDYFFKPRDLAGSASTALTELPTINPPPAIPVYEKTSLSDG</sequence>
<proteinExistence type="predicted"/>
<feature type="compositionally biased region" description="Basic and acidic residues" evidence="1">
    <location>
        <begin position="298"/>
        <end position="347"/>
    </location>
</feature>
<feature type="compositionally biased region" description="Low complexity" evidence="1">
    <location>
        <begin position="38"/>
        <end position="51"/>
    </location>
</feature>
<organism evidence="2 3">
    <name type="scientific">Blyttiomyces helicus</name>
    <dbReference type="NCBI Taxonomy" id="388810"/>
    <lineage>
        <taxon>Eukaryota</taxon>
        <taxon>Fungi</taxon>
        <taxon>Fungi incertae sedis</taxon>
        <taxon>Chytridiomycota</taxon>
        <taxon>Chytridiomycota incertae sedis</taxon>
        <taxon>Chytridiomycetes</taxon>
        <taxon>Chytridiomycetes incertae sedis</taxon>
        <taxon>Blyttiomyces</taxon>
    </lineage>
</organism>
<accession>A0A4P9W6K1</accession>
<feature type="compositionally biased region" description="Basic and acidic residues" evidence="1">
    <location>
        <begin position="221"/>
        <end position="290"/>
    </location>
</feature>
<feature type="compositionally biased region" description="Low complexity" evidence="1">
    <location>
        <begin position="389"/>
        <end position="407"/>
    </location>
</feature>
<feature type="compositionally biased region" description="Polar residues" evidence="1">
    <location>
        <begin position="471"/>
        <end position="484"/>
    </location>
</feature>
<protein>
    <submittedName>
        <fullName evidence="2">Uncharacterized protein</fullName>
    </submittedName>
</protein>
<dbReference type="EMBL" id="KZ997287">
    <property type="protein sequence ID" value="RKO87622.1"/>
    <property type="molecule type" value="Genomic_DNA"/>
</dbReference>
<gene>
    <name evidence="2" type="ORF">BDK51DRAFT_40707</name>
</gene>
<feature type="region of interest" description="Disordered" evidence="1">
    <location>
        <begin position="511"/>
        <end position="536"/>
    </location>
</feature>
<feature type="compositionally biased region" description="Basic residues" evidence="1">
    <location>
        <begin position="52"/>
        <end position="70"/>
    </location>
</feature>
<reference evidence="3" key="1">
    <citation type="journal article" date="2018" name="Nat. Microbiol.">
        <title>Leveraging single-cell genomics to expand the fungal tree of life.</title>
        <authorList>
            <person name="Ahrendt S.R."/>
            <person name="Quandt C.A."/>
            <person name="Ciobanu D."/>
            <person name="Clum A."/>
            <person name="Salamov A."/>
            <person name="Andreopoulos B."/>
            <person name="Cheng J.F."/>
            <person name="Woyke T."/>
            <person name="Pelin A."/>
            <person name="Henrissat B."/>
            <person name="Reynolds N.K."/>
            <person name="Benny G.L."/>
            <person name="Smith M.E."/>
            <person name="James T.Y."/>
            <person name="Grigoriev I.V."/>
        </authorList>
    </citation>
    <scope>NUCLEOTIDE SEQUENCE [LARGE SCALE GENOMIC DNA]</scope>
</reference>
<dbReference type="AlphaFoldDB" id="A0A4P9W6K1"/>
<evidence type="ECO:0000256" key="1">
    <source>
        <dbReference type="SAM" id="MobiDB-lite"/>
    </source>
</evidence>
<feature type="compositionally biased region" description="Basic and acidic residues" evidence="1">
    <location>
        <begin position="100"/>
        <end position="204"/>
    </location>
</feature>
<name>A0A4P9W6K1_9FUNG</name>
<evidence type="ECO:0000313" key="3">
    <source>
        <dbReference type="Proteomes" id="UP000269721"/>
    </source>
</evidence>
<keyword evidence="3" id="KW-1185">Reference proteome</keyword>
<feature type="region of interest" description="Disordered" evidence="1">
    <location>
        <begin position="441"/>
        <end position="499"/>
    </location>
</feature>
<dbReference type="Proteomes" id="UP000269721">
    <property type="component" value="Unassembled WGS sequence"/>
</dbReference>